<feature type="region of interest" description="Disordered" evidence="1">
    <location>
        <begin position="107"/>
        <end position="152"/>
    </location>
</feature>
<feature type="compositionally biased region" description="Low complexity" evidence="1">
    <location>
        <begin position="136"/>
        <end position="152"/>
    </location>
</feature>
<dbReference type="GeneID" id="67025643"/>
<name>A0A8H8NR94_9AGAM</name>
<evidence type="ECO:0000313" key="4">
    <source>
        <dbReference type="Proteomes" id="UP000650533"/>
    </source>
</evidence>
<dbReference type="AlphaFoldDB" id="A0A8H8NR94"/>
<sequence length="352" mass="39205">MNNFQQCMCANANLPDKYWGFAIVHAAYLWNVTPKAFLNGQTPKEMFLGQMPNVAQLQRFGCTAWVQAHTLLHRESGKLITSQDVVFDEGRGVCQCVVLKSYGDNPLPKEEGNNKSKAEVKTNNKNKADNKKDNAPKPVSVRQSSQSRRPPVQYRANVGAEYAWLANTNAILEALNAALLAPPKTFAKAMSWPGSPMWLASMTKELNLIEKHGMGKKVGRPTNKNIIKCKWVLGYKLGFSQRPGVNYTDVSSPVATSDASCVLLAKATSKDWEIIQLDIKTAFLHGKIKEEIYMEQPPGFKDTSSDYVWQLYNMLLMGTPQSFLNDTKVELGKSFKLVNLGKPKVFVGVKIN</sequence>
<dbReference type="Pfam" id="PF07727">
    <property type="entry name" value="RVT_2"/>
    <property type="match status" value="1"/>
</dbReference>
<dbReference type="InterPro" id="IPR013103">
    <property type="entry name" value="RVT_2"/>
</dbReference>
<feature type="domain" description="Reverse transcriptase Ty1/copia-type" evidence="2">
    <location>
        <begin position="238"/>
        <end position="312"/>
    </location>
</feature>
<evidence type="ECO:0000259" key="2">
    <source>
        <dbReference type="Pfam" id="PF07727"/>
    </source>
</evidence>
<dbReference type="Proteomes" id="UP000650533">
    <property type="component" value="Chromosome 3"/>
</dbReference>
<reference evidence="3" key="1">
    <citation type="submission" date="2020-05" db="EMBL/GenBank/DDBJ databases">
        <title>Evolutionary and genomic comparisons of hybrid uninucleate and nonhybrid Rhizoctonia fungi.</title>
        <authorList>
            <person name="Li C."/>
            <person name="Chen X."/>
        </authorList>
    </citation>
    <scope>NUCLEOTIDE SEQUENCE</scope>
    <source>
        <strain evidence="3">AG-1 IA</strain>
    </source>
</reference>
<protein>
    <submittedName>
        <fullName evidence="3">Retrovirus-related Pol polyprotein from transposon TNT 1-94</fullName>
    </submittedName>
</protein>
<dbReference type="EMBL" id="CP059660">
    <property type="protein sequence ID" value="QRW18439.1"/>
    <property type="molecule type" value="Genomic_DNA"/>
</dbReference>
<dbReference type="RefSeq" id="XP_043178676.1">
    <property type="nucleotide sequence ID" value="XM_043323180.1"/>
</dbReference>
<organism evidence="3 4">
    <name type="scientific">Rhizoctonia solani</name>
    <dbReference type="NCBI Taxonomy" id="456999"/>
    <lineage>
        <taxon>Eukaryota</taxon>
        <taxon>Fungi</taxon>
        <taxon>Dikarya</taxon>
        <taxon>Basidiomycota</taxon>
        <taxon>Agaricomycotina</taxon>
        <taxon>Agaricomycetes</taxon>
        <taxon>Cantharellales</taxon>
        <taxon>Ceratobasidiaceae</taxon>
        <taxon>Rhizoctonia</taxon>
    </lineage>
</organism>
<evidence type="ECO:0000256" key="1">
    <source>
        <dbReference type="SAM" id="MobiDB-lite"/>
    </source>
</evidence>
<accession>A0A8H8NR94</accession>
<gene>
    <name evidence="3" type="ORF">RhiXN_03363</name>
</gene>
<evidence type="ECO:0000313" key="3">
    <source>
        <dbReference type="EMBL" id="QRW18439.1"/>
    </source>
</evidence>
<feature type="compositionally biased region" description="Basic and acidic residues" evidence="1">
    <location>
        <begin position="107"/>
        <end position="135"/>
    </location>
</feature>
<dbReference type="KEGG" id="rsx:RhiXN_03363"/>
<proteinExistence type="predicted"/>